<organism evidence="1 2">
    <name type="scientific">Paraburkholderia phenoliruptrix</name>
    <dbReference type="NCBI Taxonomy" id="252970"/>
    <lineage>
        <taxon>Bacteria</taxon>
        <taxon>Pseudomonadati</taxon>
        <taxon>Pseudomonadota</taxon>
        <taxon>Betaproteobacteria</taxon>
        <taxon>Burkholderiales</taxon>
        <taxon>Burkholderiaceae</taxon>
        <taxon>Paraburkholderia</taxon>
    </lineage>
</organism>
<gene>
    <name evidence="1" type="ORF">LMG9964_01105</name>
</gene>
<dbReference type="AlphaFoldDB" id="A0A6J5JZD3"/>
<dbReference type="EMBL" id="CADILN010000001">
    <property type="protein sequence ID" value="CAB4047473.1"/>
    <property type="molecule type" value="Genomic_DNA"/>
</dbReference>
<accession>A0A6J5JZD3</accession>
<dbReference type="Proteomes" id="UP000494102">
    <property type="component" value="Unassembled WGS sequence"/>
</dbReference>
<name>A0A6J5JZD3_9BURK</name>
<proteinExistence type="predicted"/>
<protein>
    <submittedName>
        <fullName evidence="1">Uncharacterized protein</fullName>
    </submittedName>
</protein>
<evidence type="ECO:0000313" key="1">
    <source>
        <dbReference type="EMBL" id="CAB4047473.1"/>
    </source>
</evidence>
<reference evidence="1 2" key="1">
    <citation type="submission" date="2020-04" db="EMBL/GenBank/DDBJ databases">
        <authorList>
            <person name="De Canck E."/>
        </authorList>
    </citation>
    <scope>NUCLEOTIDE SEQUENCE [LARGE SCALE GENOMIC DNA]</scope>
    <source>
        <strain evidence="1 2">LMG 9964</strain>
    </source>
</reference>
<evidence type="ECO:0000313" key="2">
    <source>
        <dbReference type="Proteomes" id="UP000494102"/>
    </source>
</evidence>
<sequence>MELSTLRRWLYEVMRVRAERYWAASSSTAVSHQPVKH</sequence>